<dbReference type="AlphaFoldDB" id="X1CSV8"/>
<accession>X1CSV8</accession>
<gene>
    <name evidence="1" type="ORF">S01H4_30351</name>
</gene>
<dbReference type="EMBL" id="BART01015661">
    <property type="protein sequence ID" value="GAG87336.1"/>
    <property type="molecule type" value="Genomic_DNA"/>
</dbReference>
<comment type="caution">
    <text evidence="1">The sequence shown here is derived from an EMBL/GenBank/DDBJ whole genome shotgun (WGS) entry which is preliminary data.</text>
</comment>
<organism evidence="1">
    <name type="scientific">marine sediment metagenome</name>
    <dbReference type="NCBI Taxonomy" id="412755"/>
    <lineage>
        <taxon>unclassified sequences</taxon>
        <taxon>metagenomes</taxon>
        <taxon>ecological metagenomes</taxon>
    </lineage>
</organism>
<sequence>EDSKMDYLQMSDLIKKLQSTINKMAEYIAHKNPNCTHCDFKSECTREQPGCKECIIEVFNSVQ</sequence>
<evidence type="ECO:0000313" key="1">
    <source>
        <dbReference type="EMBL" id="GAG87336.1"/>
    </source>
</evidence>
<protein>
    <submittedName>
        <fullName evidence="1">Uncharacterized protein</fullName>
    </submittedName>
</protein>
<reference evidence="1" key="1">
    <citation type="journal article" date="2014" name="Front. Microbiol.">
        <title>High frequency of phylogenetically diverse reductive dehalogenase-homologous genes in deep subseafloor sedimentary metagenomes.</title>
        <authorList>
            <person name="Kawai M."/>
            <person name="Futagami T."/>
            <person name="Toyoda A."/>
            <person name="Takaki Y."/>
            <person name="Nishi S."/>
            <person name="Hori S."/>
            <person name="Arai W."/>
            <person name="Tsubouchi T."/>
            <person name="Morono Y."/>
            <person name="Uchiyama I."/>
            <person name="Ito T."/>
            <person name="Fujiyama A."/>
            <person name="Inagaki F."/>
            <person name="Takami H."/>
        </authorList>
    </citation>
    <scope>NUCLEOTIDE SEQUENCE</scope>
    <source>
        <strain evidence="1">Expedition CK06-06</strain>
    </source>
</reference>
<name>X1CSV8_9ZZZZ</name>
<feature type="non-terminal residue" evidence="1">
    <location>
        <position position="1"/>
    </location>
</feature>
<proteinExistence type="predicted"/>